<dbReference type="Proteomes" id="UP000198925">
    <property type="component" value="Unassembled WGS sequence"/>
</dbReference>
<dbReference type="STRING" id="938405.SAMN02927895_00988"/>
<keyword evidence="3" id="KW-1003">Cell membrane</keyword>
<sequence>MAWRMRSGEGGAFPGSRWEAGLLNGRMTSLPFPSFAEALRVWFRIGCLSFGGPAGQIALLHREVVEERRWISDARFLHALNFCTLLPGPEAQQLATYLGWLMHGVRGGVAAGLLFILPGALVMLALSAIYVGFGEVPLIAALFFGLKCAVLVIVVEALLRVARRALQGAVAWALAVAAFAALFLFGLPFPVVVLGAALIGLAMPAAFAGGGHGRPQDGPPALLDALLAAEPDRIMRLGGAARRAGLIALALWVWPVALLMNAGGLYGDLAWFFSKMAIVTFGGAYAVLAYVAQEAVEHYRWLSADQMLAGLGLAETTPGPLILVLQFVGYLAAGVPGALLVVWATFAPCFAWIFLGAPYVERLHDVARLKGALAAVTAAVVGVIANLALWFGLRVLFGVILEVPVGPMRLEVPVPASLDSLALLLALLAAVALFRMKLGVVKTLGLTALAGLVLKPAADWLLSGFGG</sequence>
<keyword evidence="5 7" id="KW-1133">Transmembrane helix</keyword>
<evidence type="ECO:0000256" key="2">
    <source>
        <dbReference type="ARBA" id="ARBA00005262"/>
    </source>
</evidence>
<feature type="transmembrane region" description="Helical" evidence="7">
    <location>
        <begin position="244"/>
        <end position="266"/>
    </location>
</feature>
<feature type="transmembrane region" description="Helical" evidence="7">
    <location>
        <begin position="313"/>
        <end position="332"/>
    </location>
</feature>
<comment type="subcellular location">
    <subcellularLocation>
        <location evidence="1">Cell membrane</location>
        <topology evidence="1">Multi-pass membrane protein</topology>
    </subcellularLocation>
</comment>
<evidence type="ECO:0000313" key="8">
    <source>
        <dbReference type="EMBL" id="SDD63852.1"/>
    </source>
</evidence>
<dbReference type="InterPro" id="IPR003370">
    <property type="entry name" value="Chromate_transpt"/>
</dbReference>
<feature type="transmembrane region" description="Helical" evidence="7">
    <location>
        <begin position="109"/>
        <end position="133"/>
    </location>
</feature>
<organism evidence="8 9">
    <name type="scientific">Belnapia rosea</name>
    <dbReference type="NCBI Taxonomy" id="938405"/>
    <lineage>
        <taxon>Bacteria</taxon>
        <taxon>Pseudomonadati</taxon>
        <taxon>Pseudomonadota</taxon>
        <taxon>Alphaproteobacteria</taxon>
        <taxon>Acetobacterales</taxon>
        <taxon>Roseomonadaceae</taxon>
        <taxon>Belnapia</taxon>
    </lineage>
</organism>
<dbReference type="InterPro" id="IPR014047">
    <property type="entry name" value="Chr_Tranpt_l_chain"/>
</dbReference>
<keyword evidence="6 7" id="KW-0472">Membrane</keyword>
<feature type="transmembrane region" description="Helical" evidence="7">
    <location>
        <begin position="338"/>
        <end position="360"/>
    </location>
</feature>
<evidence type="ECO:0000256" key="4">
    <source>
        <dbReference type="ARBA" id="ARBA00022692"/>
    </source>
</evidence>
<reference evidence="8 9" key="1">
    <citation type="submission" date="2016-10" db="EMBL/GenBank/DDBJ databases">
        <authorList>
            <person name="de Groot N.N."/>
        </authorList>
    </citation>
    <scope>NUCLEOTIDE SEQUENCE [LARGE SCALE GENOMIC DNA]</scope>
    <source>
        <strain evidence="8 9">CPCC 100156</strain>
    </source>
</reference>
<proteinExistence type="inferred from homology"/>
<dbReference type="PANTHER" id="PTHR33567">
    <property type="entry name" value="CHROMATE ION TRANSPORTER (EUROFUNG)"/>
    <property type="match status" value="1"/>
</dbReference>
<dbReference type="PANTHER" id="PTHR33567:SF3">
    <property type="entry name" value="CHROMATE ION TRANSPORTER (EUROFUNG)"/>
    <property type="match status" value="1"/>
</dbReference>
<evidence type="ECO:0000256" key="6">
    <source>
        <dbReference type="ARBA" id="ARBA00023136"/>
    </source>
</evidence>
<feature type="transmembrane region" description="Helical" evidence="7">
    <location>
        <begin position="191"/>
        <end position="210"/>
    </location>
</feature>
<gene>
    <name evidence="8" type="ORF">SAMN04487779_1010154</name>
</gene>
<name>A0A1G6WDC9_9PROT</name>
<evidence type="ECO:0000313" key="9">
    <source>
        <dbReference type="Proteomes" id="UP000198925"/>
    </source>
</evidence>
<feature type="transmembrane region" description="Helical" evidence="7">
    <location>
        <begin position="272"/>
        <end position="292"/>
    </location>
</feature>
<protein>
    <submittedName>
        <fullName evidence="8">Chromate transporter</fullName>
    </submittedName>
</protein>
<feature type="transmembrane region" description="Helical" evidence="7">
    <location>
        <begin position="372"/>
        <end position="393"/>
    </location>
</feature>
<dbReference type="EMBL" id="FMZX01000010">
    <property type="protein sequence ID" value="SDD63852.1"/>
    <property type="molecule type" value="Genomic_DNA"/>
</dbReference>
<evidence type="ECO:0000256" key="3">
    <source>
        <dbReference type="ARBA" id="ARBA00022475"/>
    </source>
</evidence>
<feature type="transmembrane region" description="Helical" evidence="7">
    <location>
        <begin position="413"/>
        <end position="434"/>
    </location>
</feature>
<dbReference type="GO" id="GO:0015109">
    <property type="term" value="F:chromate transmembrane transporter activity"/>
    <property type="evidence" value="ECO:0007669"/>
    <property type="project" value="InterPro"/>
</dbReference>
<comment type="similarity">
    <text evidence="2">Belongs to the chromate ion transporter (CHR) (TC 2.A.51) family.</text>
</comment>
<keyword evidence="9" id="KW-1185">Reference proteome</keyword>
<feature type="transmembrane region" description="Helical" evidence="7">
    <location>
        <begin position="139"/>
        <end position="159"/>
    </location>
</feature>
<evidence type="ECO:0000256" key="5">
    <source>
        <dbReference type="ARBA" id="ARBA00022989"/>
    </source>
</evidence>
<feature type="transmembrane region" description="Helical" evidence="7">
    <location>
        <begin position="166"/>
        <end position="185"/>
    </location>
</feature>
<evidence type="ECO:0000256" key="1">
    <source>
        <dbReference type="ARBA" id="ARBA00004651"/>
    </source>
</evidence>
<dbReference type="PIRSF" id="PIRSF004810">
    <property type="entry name" value="ChrA"/>
    <property type="match status" value="1"/>
</dbReference>
<evidence type="ECO:0000256" key="7">
    <source>
        <dbReference type="SAM" id="Phobius"/>
    </source>
</evidence>
<dbReference type="AlphaFoldDB" id="A0A1G6WDC9"/>
<dbReference type="GO" id="GO:0005886">
    <property type="term" value="C:plasma membrane"/>
    <property type="evidence" value="ECO:0007669"/>
    <property type="project" value="UniProtKB-SubCell"/>
</dbReference>
<accession>A0A1G6WDC9</accession>
<dbReference type="NCBIfam" id="TIGR00937">
    <property type="entry name" value="2A51"/>
    <property type="match status" value="1"/>
</dbReference>
<keyword evidence="4 7" id="KW-0812">Transmembrane</keyword>
<dbReference type="Pfam" id="PF02417">
    <property type="entry name" value="Chromate_transp"/>
    <property type="match status" value="2"/>
</dbReference>